<dbReference type="CDD" id="cd02440">
    <property type="entry name" value="AdoMet_MTases"/>
    <property type="match status" value="1"/>
</dbReference>
<dbReference type="InterPro" id="IPR041698">
    <property type="entry name" value="Methyltransf_25"/>
</dbReference>
<dbReference type="Gene3D" id="3.40.50.150">
    <property type="entry name" value="Vaccinia Virus protein VP39"/>
    <property type="match status" value="1"/>
</dbReference>
<comment type="caution">
    <text evidence="2">The sequence shown here is derived from an EMBL/GenBank/DDBJ whole genome shotgun (WGS) entry which is preliminary data.</text>
</comment>
<keyword evidence="3" id="KW-1185">Reference proteome</keyword>
<keyword evidence="2" id="KW-0489">Methyltransferase</keyword>
<dbReference type="PANTHER" id="PTHR44068:SF11">
    <property type="entry name" value="GERANYL DIPHOSPHATE 2-C-METHYLTRANSFERASE"/>
    <property type="match status" value="1"/>
</dbReference>
<keyword evidence="2" id="KW-0808">Transferase</keyword>
<dbReference type="SUPFAM" id="SSF53335">
    <property type="entry name" value="S-adenosyl-L-methionine-dependent methyltransferases"/>
    <property type="match status" value="1"/>
</dbReference>
<dbReference type="EMBL" id="JAENBP010000009">
    <property type="protein sequence ID" value="MBJ8350293.1"/>
    <property type="molecule type" value="Genomic_DNA"/>
</dbReference>
<dbReference type="GO" id="GO:0008757">
    <property type="term" value="F:S-adenosylmethionine-dependent methyltransferase activity"/>
    <property type="evidence" value="ECO:0007669"/>
    <property type="project" value="InterPro"/>
</dbReference>
<dbReference type="Proteomes" id="UP000644875">
    <property type="component" value="Unassembled WGS sequence"/>
</dbReference>
<organism evidence="2 3">
    <name type="scientific">Streptococcus zalophi</name>
    <dbReference type="NCBI Taxonomy" id="640031"/>
    <lineage>
        <taxon>Bacteria</taxon>
        <taxon>Bacillati</taxon>
        <taxon>Bacillota</taxon>
        <taxon>Bacilli</taxon>
        <taxon>Lactobacillales</taxon>
        <taxon>Streptococcaceae</taxon>
        <taxon>Streptococcus</taxon>
    </lineage>
</organism>
<evidence type="ECO:0000313" key="3">
    <source>
        <dbReference type="Proteomes" id="UP000644875"/>
    </source>
</evidence>
<protein>
    <submittedName>
        <fullName evidence="2">Class I SAM-dependent methyltransferase</fullName>
    </submittedName>
</protein>
<evidence type="ECO:0000259" key="1">
    <source>
        <dbReference type="Pfam" id="PF13649"/>
    </source>
</evidence>
<dbReference type="Pfam" id="PF13649">
    <property type="entry name" value="Methyltransf_25"/>
    <property type="match status" value="1"/>
</dbReference>
<sequence length="251" mass="28326">MSSKEVGHQFLARLGKKRLRPGGITATNWLIEKGHFSSKSKVLEVACNRGTTAIDLAQQFHCHITGVDMDKKALKEAKENVQKAQLEDYITLMQANAMKLPFEDNSFDVVINEAMLTMLNNQAKSKALKEYHRVLKPGGVLLTHDVSYEDPKTQAILNQLSQTINVHVTPLQLDDWRRLILDAGFSKSDYTHGKMTLMSPFGMIKDEGLVDSVKIVSRGLKKENREQFLNMRRFFSKTGKNLCYIAVASIK</sequence>
<dbReference type="RefSeq" id="WP_199568207.1">
    <property type="nucleotide sequence ID" value="NZ_JAENBP010000009.1"/>
</dbReference>
<feature type="domain" description="Methyltransferase" evidence="1">
    <location>
        <begin position="42"/>
        <end position="139"/>
    </location>
</feature>
<accession>A0A934PBN5</accession>
<name>A0A934PBN5_9STRE</name>
<dbReference type="InterPro" id="IPR050447">
    <property type="entry name" value="Erg6_SMT_methyltransf"/>
</dbReference>
<reference evidence="2 3" key="1">
    <citation type="journal article" date="2021" name="Int. J. Syst. Evol. Microbiol.">
        <title>Streptococcus vicugnae sp. nov., isolated from faeces of alpacas (Vicugna pacos) and cattle (Bos taurus), Streptococcus zalophi sp. nov., and Streptococcus pacificus sp. nov., isolated from respiratory tract of California sea lions (Zalophus californianus).</title>
        <authorList>
            <person name="Volokhov D.V."/>
            <person name="Zagorodnyaya T.A."/>
            <person name="Shen Z."/>
            <person name="Blom J."/>
            <person name="Furtak V.A."/>
            <person name="Eisenberg T."/>
            <person name="Fan P."/>
            <person name="Jeong K.C."/>
            <person name="Gao Y."/>
            <person name="Zhang S."/>
            <person name="Amselle M."/>
        </authorList>
    </citation>
    <scope>NUCLEOTIDE SEQUENCE [LARGE SCALE GENOMIC DNA]</scope>
    <source>
        <strain evidence="3">CSL7508-lung</strain>
    </source>
</reference>
<evidence type="ECO:0000313" key="2">
    <source>
        <dbReference type="EMBL" id="MBJ8350293.1"/>
    </source>
</evidence>
<dbReference type="PANTHER" id="PTHR44068">
    <property type="entry name" value="ZGC:194242"/>
    <property type="match status" value="1"/>
</dbReference>
<gene>
    <name evidence="2" type="ORF">JHK64_06600</name>
</gene>
<dbReference type="AlphaFoldDB" id="A0A934PBN5"/>
<dbReference type="InterPro" id="IPR029063">
    <property type="entry name" value="SAM-dependent_MTases_sf"/>
</dbReference>
<proteinExistence type="predicted"/>
<dbReference type="GO" id="GO:0032259">
    <property type="term" value="P:methylation"/>
    <property type="evidence" value="ECO:0007669"/>
    <property type="project" value="UniProtKB-KW"/>
</dbReference>